<feature type="compositionally biased region" description="Polar residues" evidence="1">
    <location>
        <begin position="78"/>
        <end position="90"/>
    </location>
</feature>
<feature type="compositionally biased region" description="Polar residues" evidence="1">
    <location>
        <begin position="45"/>
        <end position="56"/>
    </location>
</feature>
<feature type="region of interest" description="Disordered" evidence="1">
    <location>
        <begin position="137"/>
        <end position="168"/>
    </location>
</feature>
<feature type="region of interest" description="Disordered" evidence="1">
    <location>
        <begin position="28"/>
        <end position="125"/>
    </location>
</feature>
<evidence type="ECO:0000259" key="2">
    <source>
        <dbReference type="Pfam" id="PF00651"/>
    </source>
</evidence>
<dbReference type="Proteomes" id="UP000827092">
    <property type="component" value="Unassembled WGS sequence"/>
</dbReference>
<evidence type="ECO:0000256" key="1">
    <source>
        <dbReference type="SAM" id="MobiDB-lite"/>
    </source>
</evidence>
<dbReference type="AlphaFoldDB" id="A0AAV6U8M8"/>
<proteinExistence type="predicted"/>
<dbReference type="EMBL" id="JAFNEN010000578">
    <property type="protein sequence ID" value="KAG8180198.1"/>
    <property type="molecule type" value="Genomic_DNA"/>
</dbReference>
<evidence type="ECO:0000313" key="4">
    <source>
        <dbReference type="Proteomes" id="UP000827092"/>
    </source>
</evidence>
<organism evidence="3 4">
    <name type="scientific">Oedothorax gibbosus</name>
    <dbReference type="NCBI Taxonomy" id="931172"/>
    <lineage>
        <taxon>Eukaryota</taxon>
        <taxon>Metazoa</taxon>
        <taxon>Ecdysozoa</taxon>
        <taxon>Arthropoda</taxon>
        <taxon>Chelicerata</taxon>
        <taxon>Arachnida</taxon>
        <taxon>Araneae</taxon>
        <taxon>Araneomorphae</taxon>
        <taxon>Entelegynae</taxon>
        <taxon>Araneoidea</taxon>
        <taxon>Linyphiidae</taxon>
        <taxon>Erigoninae</taxon>
        <taxon>Oedothorax</taxon>
    </lineage>
</organism>
<feature type="compositionally biased region" description="Basic and acidic residues" evidence="1">
    <location>
        <begin position="116"/>
        <end position="125"/>
    </location>
</feature>
<dbReference type="Pfam" id="PF00651">
    <property type="entry name" value="BTB"/>
    <property type="match status" value="1"/>
</dbReference>
<sequence length="285" mass="32239">MHQDACYWKDDQNEDVKLVAYRVLSDSKNDIQASRIDIEEEDQSSKQAHLNNSSQENTDDAESEIDKKESKSEEMTAESKSIENSASQNETHLDENENKVDSNESYNEIEIPDPFSENKEKSAEFEADCKCISDGEETSSYELQQDNSEETKENQVQTSSESAEAEETSIQMMENNLRVSSKASQASIVPSSDEAPHVKDIFLEKSKAEKLPFPMGINFPDVVIKVGKNHQFPTTKKVLCDHSDYFCKRLASNKKIICVLKVSIARNTITEHTVRKKVAINKMIL</sequence>
<gene>
    <name evidence="3" type="ORF">JTE90_017712</name>
</gene>
<protein>
    <recommendedName>
        <fullName evidence="2">BTB domain-containing protein</fullName>
    </recommendedName>
</protein>
<name>A0AAV6U8M8_9ARAC</name>
<feature type="domain" description="BTB" evidence="2">
    <location>
        <begin position="219"/>
        <end position="253"/>
    </location>
</feature>
<accession>A0AAV6U8M8</accession>
<dbReference type="InterPro" id="IPR000210">
    <property type="entry name" value="BTB/POZ_dom"/>
</dbReference>
<evidence type="ECO:0000313" key="3">
    <source>
        <dbReference type="EMBL" id="KAG8180198.1"/>
    </source>
</evidence>
<feature type="compositionally biased region" description="Basic and acidic residues" evidence="1">
    <location>
        <begin position="64"/>
        <end position="74"/>
    </location>
</feature>
<keyword evidence="4" id="KW-1185">Reference proteome</keyword>
<feature type="compositionally biased region" description="Basic and acidic residues" evidence="1">
    <location>
        <begin position="91"/>
        <end position="102"/>
    </location>
</feature>
<comment type="caution">
    <text evidence="3">The sequence shown here is derived from an EMBL/GenBank/DDBJ whole genome shotgun (WGS) entry which is preliminary data.</text>
</comment>
<reference evidence="3 4" key="1">
    <citation type="journal article" date="2022" name="Nat. Ecol. Evol.">
        <title>A masculinizing supergene underlies an exaggerated male reproductive morph in a spider.</title>
        <authorList>
            <person name="Hendrickx F."/>
            <person name="De Corte Z."/>
            <person name="Sonet G."/>
            <person name="Van Belleghem S.M."/>
            <person name="Kostlbacher S."/>
            <person name="Vangestel C."/>
        </authorList>
    </citation>
    <scope>NUCLEOTIDE SEQUENCE [LARGE SCALE GENOMIC DNA]</scope>
    <source>
        <strain evidence="3">W744_W776</strain>
    </source>
</reference>